<reference evidence="2 3" key="1">
    <citation type="submission" date="2019-07" db="EMBL/GenBank/DDBJ databases">
        <authorList>
            <person name="Kim J."/>
        </authorList>
    </citation>
    <scope>NUCLEOTIDE SEQUENCE [LARGE SCALE GENOMIC DNA]</scope>
    <source>
        <strain evidence="2 3">JC52</strain>
    </source>
</reference>
<proteinExistence type="predicted"/>
<evidence type="ECO:0000313" key="3">
    <source>
        <dbReference type="Proteomes" id="UP000317036"/>
    </source>
</evidence>
<dbReference type="Pfam" id="PF01261">
    <property type="entry name" value="AP_endonuc_2"/>
    <property type="match status" value="1"/>
</dbReference>
<evidence type="ECO:0000313" key="2">
    <source>
        <dbReference type="EMBL" id="TVY03960.1"/>
    </source>
</evidence>
<dbReference type="InterPro" id="IPR036237">
    <property type="entry name" value="Xyl_isomerase-like_sf"/>
</dbReference>
<evidence type="ECO:0000259" key="1">
    <source>
        <dbReference type="Pfam" id="PF01261"/>
    </source>
</evidence>
<dbReference type="AlphaFoldDB" id="A0A559JVZ4"/>
<dbReference type="InterPro" id="IPR050312">
    <property type="entry name" value="IolE/XylAMocC-like"/>
</dbReference>
<gene>
    <name evidence="2" type="ORF">FPZ49_31025</name>
</gene>
<sequence>MSTQSISFSVFTKPWKSLSVWDLCTYIKGMGFDGVEFPLRDGFQLEPSQAAQLPRLVQQFADHGLKIFSVASSTDEHIFAACAEAGIPTLRVMPAIKHEHGGYLASERIAREQLESILPLCEKYGVQVGVQQHYGNYVVDSMGLKHLLQGFDPKAIGAIWDAAHDALAGQQPEHGLDIVWEHLCMVNFKNAFYRRMNGPEAELAEWKPYFTSGRQGLASWPRAAAYLQKRGFQGVVCLTAEYRDEHGVDRLIKEDIAFAKSLFENQA</sequence>
<feature type="domain" description="Xylose isomerase-like TIM barrel" evidence="1">
    <location>
        <begin position="26"/>
        <end position="261"/>
    </location>
</feature>
<dbReference type="Gene3D" id="3.20.20.150">
    <property type="entry name" value="Divalent-metal-dependent TIM barrel enzymes"/>
    <property type="match status" value="1"/>
</dbReference>
<name>A0A559JVZ4_9BACL</name>
<accession>A0A559JVZ4</accession>
<dbReference type="EMBL" id="VNJI01000062">
    <property type="protein sequence ID" value="TVY03960.1"/>
    <property type="molecule type" value="Genomic_DNA"/>
</dbReference>
<keyword evidence="3" id="KW-1185">Reference proteome</keyword>
<keyword evidence="2" id="KW-0413">Isomerase</keyword>
<dbReference type="GO" id="GO:0016853">
    <property type="term" value="F:isomerase activity"/>
    <property type="evidence" value="ECO:0007669"/>
    <property type="project" value="UniProtKB-KW"/>
</dbReference>
<dbReference type="PANTHER" id="PTHR12110:SF41">
    <property type="entry name" value="INOSOSE DEHYDRATASE"/>
    <property type="match status" value="1"/>
</dbReference>
<organism evidence="2 3">
    <name type="scientific">Paenibacillus cremeus</name>
    <dbReference type="NCBI Taxonomy" id="2163881"/>
    <lineage>
        <taxon>Bacteria</taxon>
        <taxon>Bacillati</taxon>
        <taxon>Bacillota</taxon>
        <taxon>Bacilli</taxon>
        <taxon>Bacillales</taxon>
        <taxon>Paenibacillaceae</taxon>
        <taxon>Paenibacillus</taxon>
    </lineage>
</organism>
<protein>
    <submittedName>
        <fullName evidence="2">Sugar phosphate isomerase/epimerase</fullName>
    </submittedName>
</protein>
<dbReference type="Proteomes" id="UP000317036">
    <property type="component" value="Unassembled WGS sequence"/>
</dbReference>
<dbReference type="SUPFAM" id="SSF51658">
    <property type="entry name" value="Xylose isomerase-like"/>
    <property type="match status" value="1"/>
</dbReference>
<dbReference type="RefSeq" id="WP_144854190.1">
    <property type="nucleotide sequence ID" value="NZ_VNJI01000062.1"/>
</dbReference>
<dbReference type="InterPro" id="IPR013022">
    <property type="entry name" value="Xyl_isomerase-like_TIM-brl"/>
</dbReference>
<dbReference type="PANTHER" id="PTHR12110">
    <property type="entry name" value="HYDROXYPYRUVATE ISOMERASE"/>
    <property type="match status" value="1"/>
</dbReference>
<dbReference type="OrthoDB" id="2561798at2"/>
<comment type="caution">
    <text evidence="2">The sequence shown here is derived from an EMBL/GenBank/DDBJ whole genome shotgun (WGS) entry which is preliminary data.</text>
</comment>